<gene>
    <name evidence="1" type="ordered locus">Alfi_2722</name>
</gene>
<protein>
    <submittedName>
        <fullName evidence="1">Uncharacterized protein</fullName>
    </submittedName>
</protein>
<evidence type="ECO:0000313" key="2">
    <source>
        <dbReference type="Proteomes" id="UP000006052"/>
    </source>
</evidence>
<dbReference type="RefSeq" id="WP_014776195.1">
    <property type="nucleotide sequence ID" value="NC_018011.1"/>
</dbReference>
<reference evidence="2" key="1">
    <citation type="journal article" date="2013" name="Stand. Genomic Sci.">
        <title>Complete genome sequence of the bile-resistant pigment-producing anaerobe Alistipes finegoldii type strain (AHN2437(T)).</title>
        <authorList>
            <person name="Mavromatis K."/>
            <person name="Stackebrandt E."/>
            <person name="Munk C."/>
            <person name="Lapidus A."/>
            <person name="Nolan M."/>
            <person name="Lucas S."/>
            <person name="Hammon N."/>
            <person name="Deshpande S."/>
            <person name="Cheng J.F."/>
            <person name="Tapia R."/>
            <person name="Goodwin L.A."/>
            <person name="Pitluck S."/>
            <person name="Liolios K."/>
            <person name="Pagani I."/>
            <person name="Ivanova N."/>
            <person name="Mikhailova N."/>
            <person name="Huntemann M."/>
            <person name="Pati A."/>
            <person name="Chen A."/>
            <person name="Palaniappan K."/>
            <person name="Land M."/>
            <person name="Hauser L."/>
            <person name="Rohde M."/>
            <person name="Gronow S."/>
            <person name="Goker M."/>
            <person name="Detter J.C."/>
            <person name="Bristow J."/>
            <person name="Eisen J.A."/>
            <person name="Markowitz V."/>
            <person name="Hugenholtz P."/>
            <person name="Kyrpides N.C."/>
            <person name="Klenk H.P."/>
            <person name="Woyke T."/>
        </authorList>
    </citation>
    <scope>NUCLEOTIDE SEQUENCE</scope>
    <source>
        <strain evidence="2">DSM 17242 / JCM 16770 / AHN 2437 / CCUG 46020 / CIP 107999</strain>
    </source>
</reference>
<dbReference type="EMBL" id="CP003274">
    <property type="protein sequence ID" value="AFL78982.1"/>
    <property type="molecule type" value="Genomic_DNA"/>
</dbReference>
<dbReference type="Proteomes" id="UP000006052">
    <property type="component" value="Chromosome"/>
</dbReference>
<organism evidence="1 2">
    <name type="scientific">Alistipes finegoldii (strain DSM 17242 / JCM 16770 / CCUG 46020 / CIP 107999 / KCTC 15236 / AHN 2437)</name>
    <dbReference type="NCBI Taxonomy" id="679935"/>
    <lineage>
        <taxon>Bacteria</taxon>
        <taxon>Pseudomonadati</taxon>
        <taxon>Bacteroidota</taxon>
        <taxon>Bacteroidia</taxon>
        <taxon>Bacteroidales</taxon>
        <taxon>Rikenellaceae</taxon>
        <taxon>Alistipes</taxon>
    </lineage>
</organism>
<dbReference type="AlphaFoldDB" id="I3YPR4"/>
<dbReference type="HOGENOM" id="CLU_2056393_0_0_10"/>
<dbReference type="KEGG" id="afd:Alfi_2722"/>
<sequence length="119" mass="13401">MKLICTIQQGNLTVADGSALSHRLYFDFVTRIGIDGKDGITPHVGPDGNWWIGTQNTNIPAEGLRSFQTYHNFPNIGNPNMLYLDMQASKLYRWDDEHLTYCVIGKHYDEIDIIDGGNA</sequence>
<accession>I3YPR4</accession>
<dbReference type="STRING" id="679935.Alfi_2722"/>
<proteinExistence type="predicted"/>
<evidence type="ECO:0000313" key="1">
    <source>
        <dbReference type="EMBL" id="AFL78982.1"/>
    </source>
</evidence>
<name>I3YPR4_ALIFI</name>